<accession>A0A9Q0Y252</accession>
<proteinExistence type="predicted"/>
<evidence type="ECO:0008006" key="3">
    <source>
        <dbReference type="Google" id="ProtNLM"/>
    </source>
</evidence>
<evidence type="ECO:0000313" key="1">
    <source>
        <dbReference type="EMBL" id="KAJ7335368.1"/>
    </source>
</evidence>
<dbReference type="EMBL" id="JAPFRF010000004">
    <property type="protein sequence ID" value="KAJ7335368.1"/>
    <property type="molecule type" value="Genomic_DNA"/>
</dbReference>
<protein>
    <recommendedName>
        <fullName evidence="3">Reverse transcriptase</fullName>
    </recommendedName>
</protein>
<organism evidence="1 2">
    <name type="scientific">Phrynocephalus forsythii</name>
    <dbReference type="NCBI Taxonomy" id="171643"/>
    <lineage>
        <taxon>Eukaryota</taxon>
        <taxon>Metazoa</taxon>
        <taxon>Chordata</taxon>
        <taxon>Craniata</taxon>
        <taxon>Vertebrata</taxon>
        <taxon>Euteleostomi</taxon>
        <taxon>Lepidosauria</taxon>
        <taxon>Squamata</taxon>
        <taxon>Bifurcata</taxon>
        <taxon>Unidentata</taxon>
        <taxon>Episquamata</taxon>
        <taxon>Toxicofera</taxon>
        <taxon>Iguania</taxon>
        <taxon>Acrodonta</taxon>
        <taxon>Agamidae</taxon>
        <taxon>Agaminae</taxon>
        <taxon>Phrynocephalus</taxon>
    </lineage>
</organism>
<name>A0A9Q0Y252_9SAUR</name>
<dbReference type="AlphaFoldDB" id="A0A9Q0Y252"/>
<sequence length="203" mass="23375">AAKIQSLGFDRLPKLCLVEQTASDNSNSWAKQIRIITAHFGLSFQSQILHVNQAKEIFLQRALDHSAQSDLELLSKNRALGWLSKNKLVFHCEKYLTISLHFSLRKAYTRLRFELLESMNKYGHFHNWPYCDRTCICGAPVIEDIAHILFDCELFSALRQNYLSNILANTLHWNVNYRLSLLLTSSTVQVVRAVARFIHKATV</sequence>
<feature type="non-terminal residue" evidence="1">
    <location>
        <position position="1"/>
    </location>
</feature>
<gene>
    <name evidence="1" type="ORF">JRQ81_013309</name>
</gene>
<comment type="caution">
    <text evidence="1">The sequence shown here is derived from an EMBL/GenBank/DDBJ whole genome shotgun (WGS) entry which is preliminary data.</text>
</comment>
<evidence type="ECO:0000313" key="2">
    <source>
        <dbReference type="Proteomes" id="UP001142489"/>
    </source>
</evidence>
<keyword evidence="2" id="KW-1185">Reference proteome</keyword>
<dbReference type="Proteomes" id="UP001142489">
    <property type="component" value="Unassembled WGS sequence"/>
</dbReference>
<feature type="non-terminal residue" evidence="1">
    <location>
        <position position="203"/>
    </location>
</feature>
<reference evidence="1" key="1">
    <citation type="journal article" date="2023" name="DNA Res.">
        <title>Chromosome-level genome assembly of Phrynocephalus forsythii using third-generation DNA sequencing and Hi-C analysis.</title>
        <authorList>
            <person name="Qi Y."/>
            <person name="Zhao W."/>
            <person name="Zhao Y."/>
            <person name="Niu C."/>
            <person name="Cao S."/>
            <person name="Zhang Y."/>
        </authorList>
    </citation>
    <scope>NUCLEOTIDE SEQUENCE</scope>
    <source>
        <tissue evidence="1">Muscle</tissue>
    </source>
</reference>
<dbReference type="OrthoDB" id="6630248at2759"/>